<keyword evidence="2" id="KW-0378">Hydrolase</keyword>
<dbReference type="AlphaFoldDB" id="A0A843AE95"/>
<dbReference type="PANTHER" id="PTHR42951">
    <property type="entry name" value="METALLO-BETA-LACTAMASE DOMAIN-CONTAINING"/>
    <property type="match status" value="1"/>
</dbReference>
<dbReference type="PANTHER" id="PTHR42951:SF14">
    <property type="entry name" value="METALLO-BETA-LACTAMASE SUPERFAMILY PROTEIN"/>
    <property type="match status" value="1"/>
</dbReference>
<sequence length="295" mass="33126">MEKSSKFLIFKGRTNVLIVTNDNKEAIIVDTGIDEDSGRKIAKFLNQNSLTPVAIINSHSHADHIGGNSYLEKKFKIQSYSTKNECAFIENPLLEPLYLYEAFPPESLTIKTLAAEPSSCNSIEEFNINEFGIEIIRLPGHSIDMIGLKIGGELLFTADAFFGIDTLIKHKIPYHVNVKNSYLTLLMLKEEVKKFNAVLPSHGDLIQSQSEAEDAILKNINAILEVRDLIVNSFESKKEVESVISQVLNHYGFSNVPLAQYFLLKSAIMSYFAWLLDEKILSLETEDGRLVAKKI</sequence>
<evidence type="ECO:0000313" key="3">
    <source>
        <dbReference type="Proteomes" id="UP000652307"/>
    </source>
</evidence>
<dbReference type="CDD" id="cd07743">
    <property type="entry name" value="metallo-hydrolase-like_MBL-fold"/>
    <property type="match status" value="1"/>
</dbReference>
<dbReference type="InterPro" id="IPR050855">
    <property type="entry name" value="NDM-1-like"/>
</dbReference>
<comment type="caution">
    <text evidence="2">The sequence shown here is derived from an EMBL/GenBank/DDBJ whole genome shotgun (WGS) entry which is preliminary data.</text>
</comment>
<evidence type="ECO:0000313" key="2">
    <source>
        <dbReference type="EMBL" id="MBE9391457.1"/>
    </source>
</evidence>
<dbReference type="GO" id="GO:0016787">
    <property type="term" value="F:hydrolase activity"/>
    <property type="evidence" value="ECO:0007669"/>
    <property type="project" value="UniProtKB-KW"/>
</dbReference>
<dbReference type="SUPFAM" id="SSF56281">
    <property type="entry name" value="Metallo-hydrolase/oxidoreductase"/>
    <property type="match status" value="1"/>
</dbReference>
<reference evidence="2" key="1">
    <citation type="submission" date="2020-10" db="EMBL/GenBank/DDBJ databases">
        <title>Fervidococcus fontis strain 3639Fd - the first crenarchaeon capable of growth on lipids.</title>
        <authorList>
            <person name="Kochetkova T.V."/>
            <person name="Elcheninov A.G."/>
            <person name="Toschakov S.V."/>
            <person name="Kublanov I.V."/>
        </authorList>
    </citation>
    <scope>NUCLEOTIDE SEQUENCE</scope>
    <source>
        <strain evidence="2">3639Fd</strain>
    </source>
</reference>
<dbReference type="RefSeq" id="WP_014558138.1">
    <property type="nucleotide sequence ID" value="NZ_JADEZV010000003.1"/>
</dbReference>
<dbReference type="Proteomes" id="UP000652307">
    <property type="component" value="Unassembled WGS sequence"/>
</dbReference>
<name>A0A843AE95_9CREN</name>
<gene>
    <name evidence="2" type="ORF">IOK49_05150</name>
</gene>
<accession>A0A843AE95</accession>
<dbReference type="SMART" id="SM00849">
    <property type="entry name" value="Lactamase_B"/>
    <property type="match status" value="1"/>
</dbReference>
<dbReference type="Pfam" id="PF00753">
    <property type="entry name" value="Lactamase_B"/>
    <property type="match status" value="1"/>
</dbReference>
<proteinExistence type="predicted"/>
<protein>
    <submittedName>
        <fullName evidence="2">MBL fold metallo-hydrolase</fullName>
    </submittedName>
</protein>
<dbReference type="EMBL" id="JADEZV010000003">
    <property type="protein sequence ID" value="MBE9391457.1"/>
    <property type="molecule type" value="Genomic_DNA"/>
</dbReference>
<evidence type="ECO:0000259" key="1">
    <source>
        <dbReference type="SMART" id="SM00849"/>
    </source>
</evidence>
<dbReference type="GeneID" id="12450091"/>
<feature type="domain" description="Metallo-beta-lactamase" evidence="1">
    <location>
        <begin position="13"/>
        <end position="202"/>
    </location>
</feature>
<dbReference type="OMA" id="KFLMAKP"/>
<dbReference type="InterPro" id="IPR001279">
    <property type="entry name" value="Metallo-B-lactamas"/>
</dbReference>
<dbReference type="InterPro" id="IPR036866">
    <property type="entry name" value="RibonucZ/Hydroxyglut_hydro"/>
</dbReference>
<dbReference type="Gene3D" id="3.60.15.10">
    <property type="entry name" value="Ribonuclease Z/Hydroxyacylglutathione hydrolase-like"/>
    <property type="match status" value="1"/>
</dbReference>
<organism evidence="2 3">
    <name type="scientific">Fervidicoccus fontis</name>
    <dbReference type="NCBI Taxonomy" id="683846"/>
    <lineage>
        <taxon>Archaea</taxon>
        <taxon>Thermoproteota</taxon>
        <taxon>Thermoprotei</taxon>
        <taxon>Fervidicoccales</taxon>
        <taxon>Fervidicoccaceae</taxon>
        <taxon>Fervidicoccus</taxon>
    </lineage>
</organism>